<comment type="catalytic activity">
    <reaction evidence="5">
        <text>3'-dephospho-CoA + ATP = ADP + CoA + H(+)</text>
        <dbReference type="Rhea" id="RHEA:18245"/>
        <dbReference type="ChEBI" id="CHEBI:15378"/>
        <dbReference type="ChEBI" id="CHEBI:30616"/>
        <dbReference type="ChEBI" id="CHEBI:57287"/>
        <dbReference type="ChEBI" id="CHEBI:57328"/>
        <dbReference type="ChEBI" id="CHEBI:456216"/>
        <dbReference type="EC" id="2.7.1.24"/>
    </reaction>
</comment>
<comment type="pathway">
    <text evidence="5">Cofactor biosynthesis; coenzyme A biosynthesis; CoA from (R)-pantothenate: step 5/5.</text>
</comment>
<dbReference type="HAMAP" id="MF_00376">
    <property type="entry name" value="Dephospho_CoA_kinase"/>
    <property type="match status" value="1"/>
</dbReference>
<keyword evidence="5 7" id="KW-0418">Kinase</keyword>
<evidence type="ECO:0000256" key="3">
    <source>
        <dbReference type="ARBA" id="ARBA00022840"/>
    </source>
</evidence>
<feature type="binding site" evidence="5">
    <location>
        <begin position="38"/>
        <end position="43"/>
    </location>
    <ligand>
        <name>ATP</name>
        <dbReference type="ChEBI" id="CHEBI:30616"/>
    </ligand>
</feature>
<organism evidence="7">
    <name type="scientific">uncultured Desulfobacterium sp</name>
    <dbReference type="NCBI Taxonomy" id="201089"/>
    <lineage>
        <taxon>Bacteria</taxon>
        <taxon>Pseudomonadati</taxon>
        <taxon>Thermodesulfobacteriota</taxon>
        <taxon>Desulfobacteria</taxon>
        <taxon>Desulfobacterales</taxon>
        <taxon>Desulfobacteriaceae</taxon>
        <taxon>Desulfobacterium</taxon>
        <taxon>environmental samples</taxon>
    </lineage>
</organism>
<gene>
    <name evidence="5 7" type="primary">coaE</name>
    <name evidence="7" type="ORF">PITCH_A980023</name>
</gene>
<keyword evidence="5" id="KW-0963">Cytoplasm</keyword>
<keyword evidence="2 5" id="KW-0547">Nucleotide-binding</keyword>
<dbReference type="GO" id="GO:0005524">
    <property type="term" value="F:ATP binding"/>
    <property type="evidence" value="ECO:0007669"/>
    <property type="project" value="UniProtKB-UniRule"/>
</dbReference>
<dbReference type="InterPro" id="IPR027417">
    <property type="entry name" value="P-loop_NTPase"/>
</dbReference>
<evidence type="ECO:0000256" key="1">
    <source>
        <dbReference type="ARBA" id="ARBA00009018"/>
    </source>
</evidence>
<dbReference type="Pfam" id="PF01121">
    <property type="entry name" value="CoaE"/>
    <property type="match status" value="1"/>
</dbReference>
<protein>
    <recommendedName>
        <fullName evidence="5 6">Dephospho-CoA kinase</fullName>
        <ecNumber evidence="5 6">2.7.1.24</ecNumber>
    </recommendedName>
    <alternativeName>
        <fullName evidence="5">Dephosphocoenzyme A kinase</fullName>
    </alternativeName>
</protein>
<evidence type="ECO:0000256" key="6">
    <source>
        <dbReference type="NCBIfam" id="TIGR00152"/>
    </source>
</evidence>
<dbReference type="UniPathway" id="UPA00241">
    <property type="reaction ID" value="UER00356"/>
</dbReference>
<dbReference type="PANTHER" id="PTHR10695:SF46">
    <property type="entry name" value="BIFUNCTIONAL COENZYME A SYNTHASE-RELATED"/>
    <property type="match status" value="1"/>
</dbReference>
<comment type="similarity">
    <text evidence="1 5">Belongs to the CoaE family.</text>
</comment>
<keyword evidence="3 5" id="KW-0067">ATP-binding</keyword>
<dbReference type="GO" id="GO:0004140">
    <property type="term" value="F:dephospho-CoA kinase activity"/>
    <property type="evidence" value="ECO:0007669"/>
    <property type="project" value="UniProtKB-UniRule"/>
</dbReference>
<dbReference type="NCBIfam" id="TIGR00152">
    <property type="entry name" value="dephospho-CoA kinase"/>
    <property type="match status" value="1"/>
</dbReference>
<comment type="function">
    <text evidence="5">Catalyzes the phosphorylation of the 3'-hydroxyl group of dephosphocoenzyme A to form coenzyme A.</text>
</comment>
<dbReference type="CDD" id="cd02022">
    <property type="entry name" value="DPCK"/>
    <property type="match status" value="1"/>
</dbReference>
<dbReference type="EMBL" id="OJIN01000245">
    <property type="protein sequence ID" value="SPD76509.1"/>
    <property type="molecule type" value="Genomic_DNA"/>
</dbReference>
<evidence type="ECO:0000313" key="7">
    <source>
        <dbReference type="EMBL" id="SPD76509.1"/>
    </source>
</evidence>
<dbReference type="EC" id="2.7.1.24" evidence="5 6"/>
<dbReference type="PANTHER" id="PTHR10695">
    <property type="entry name" value="DEPHOSPHO-COA KINASE-RELATED"/>
    <property type="match status" value="1"/>
</dbReference>
<dbReference type="GO" id="GO:0015937">
    <property type="term" value="P:coenzyme A biosynthetic process"/>
    <property type="evidence" value="ECO:0007669"/>
    <property type="project" value="UniProtKB-UniRule"/>
</dbReference>
<proteinExistence type="inferred from homology"/>
<comment type="subcellular location">
    <subcellularLocation>
        <location evidence="5">Cytoplasm</location>
    </subcellularLocation>
</comment>
<dbReference type="AlphaFoldDB" id="A0A445N483"/>
<reference evidence="7" key="1">
    <citation type="submission" date="2018-01" db="EMBL/GenBank/DDBJ databases">
        <authorList>
            <person name="Regsiter A."/>
            <person name="William W."/>
        </authorList>
    </citation>
    <scope>NUCLEOTIDE SEQUENCE</scope>
    <source>
        <strain evidence="7">TRIP AH-1</strain>
    </source>
</reference>
<evidence type="ECO:0000256" key="4">
    <source>
        <dbReference type="ARBA" id="ARBA00022993"/>
    </source>
</evidence>
<evidence type="ECO:0000256" key="2">
    <source>
        <dbReference type="ARBA" id="ARBA00022741"/>
    </source>
</evidence>
<dbReference type="InterPro" id="IPR001977">
    <property type="entry name" value="Depp_CoAkinase"/>
</dbReference>
<dbReference type="Gene3D" id="3.40.50.300">
    <property type="entry name" value="P-loop containing nucleotide triphosphate hydrolases"/>
    <property type="match status" value="1"/>
</dbReference>
<dbReference type="PROSITE" id="PS51219">
    <property type="entry name" value="DPCK"/>
    <property type="match status" value="1"/>
</dbReference>
<sequence>MEIGMDERNKLQTLAKTVGESLEGLDNCLLIGVTGGIACGKSTITDILVSLGAFLIDYDVIARQVVEPDLPAWKDIVDYFGCKILNPDRTIDRKALGRIVFQDSKKRKKLESFTHPRIHGQFIRQLKDNTARRPGAITLVSIPLMVEQDLQGMFDYVLVVYIPQEKQLERLIARDGIKEEDARRILDAQMPIDEKLGYADFVINNSGSLEESKRQAEDLWRKLTELQERAGQ</sequence>
<keyword evidence="5 7" id="KW-0808">Transferase</keyword>
<dbReference type="GO" id="GO:0005737">
    <property type="term" value="C:cytoplasm"/>
    <property type="evidence" value="ECO:0007669"/>
    <property type="project" value="UniProtKB-SubCell"/>
</dbReference>
<accession>A0A445N483</accession>
<name>A0A445N483_9BACT</name>
<keyword evidence="4 5" id="KW-0173">Coenzyme A biosynthesis</keyword>
<dbReference type="SUPFAM" id="SSF52540">
    <property type="entry name" value="P-loop containing nucleoside triphosphate hydrolases"/>
    <property type="match status" value="1"/>
</dbReference>
<evidence type="ECO:0000256" key="5">
    <source>
        <dbReference type="HAMAP-Rule" id="MF_00376"/>
    </source>
</evidence>